<dbReference type="AlphaFoldDB" id="A0AAD4G6Q7"/>
<evidence type="ECO:0000313" key="2">
    <source>
        <dbReference type="EMBL" id="KAF8422829.1"/>
    </source>
</evidence>
<proteinExistence type="predicted"/>
<accession>A0AAD4G6Q7</accession>
<reference evidence="2" key="1">
    <citation type="submission" date="2019-10" db="EMBL/GenBank/DDBJ databases">
        <authorList>
            <consortium name="DOE Joint Genome Institute"/>
            <person name="Kuo A."/>
            <person name="Miyauchi S."/>
            <person name="Kiss E."/>
            <person name="Drula E."/>
            <person name="Kohler A."/>
            <person name="Sanchez-Garcia M."/>
            <person name="Andreopoulos B."/>
            <person name="Barry K.W."/>
            <person name="Bonito G."/>
            <person name="Buee M."/>
            <person name="Carver A."/>
            <person name="Chen C."/>
            <person name="Cichocki N."/>
            <person name="Clum A."/>
            <person name="Culley D."/>
            <person name="Crous P.W."/>
            <person name="Fauchery L."/>
            <person name="Girlanda M."/>
            <person name="Hayes R."/>
            <person name="Keri Z."/>
            <person name="LaButti K."/>
            <person name="Lipzen A."/>
            <person name="Lombard V."/>
            <person name="Magnuson J."/>
            <person name="Maillard F."/>
            <person name="Morin E."/>
            <person name="Murat C."/>
            <person name="Nolan M."/>
            <person name="Ohm R."/>
            <person name="Pangilinan J."/>
            <person name="Pereira M."/>
            <person name="Perotto S."/>
            <person name="Peter M."/>
            <person name="Riley R."/>
            <person name="Sitrit Y."/>
            <person name="Stielow B."/>
            <person name="Szollosi G."/>
            <person name="Zifcakova L."/>
            <person name="Stursova M."/>
            <person name="Spatafora J.W."/>
            <person name="Tedersoo L."/>
            <person name="Vaario L.-M."/>
            <person name="Yamada A."/>
            <person name="Yan M."/>
            <person name="Wang P."/>
            <person name="Xu J."/>
            <person name="Bruns T."/>
            <person name="Baldrian P."/>
            <person name="Vilgalys R."/>
            <person name="Henrissat B."/>
            <person name="Grigoriev I.V."/>
            <person name="Hibbett D."/>
            <person name="Nagy L.G."/>
            <person name="Martin F.M."/>
        </authorList>
    </citation>
    <scope>NUCLEOTIDE SEQUENCE</scope>
    <source>
        <strain evidence="2">BED1</strain>
    </source>
</reference>
<gene>
    <name evidence="2" type="ORF">L210DRAFT_3509857</name>
</gene>
<name>A0AAD4G6Q7_BOLED</name>
<feature type="compositionally biased region" description="Polar residues" evidence="1">
    <location>
        <begin position="1"/>
        <end position="12"/>
    </location>
</feature>
<keyword evidence="3" id="KW-1185">Reference proteome</keyword>
<dbReference type="EMBL" id="WHUW01000120">
    <property type="protein sequence ID" value="KAF8422829.1"/>
    <property type="molecule type" value="Genomic_DNA"/>
</dbReference>
<comment type="caution">
    <text evidence="2">The sequence shown here is derived from an EMBL/GenBank/DDBJ whole genome shotgun (WGS) entry which is preliminary data.</text>
</comment>
<evidence type="ECO:0000256" key="1">
    <source>
        <dbReference type="SAM" id="MobiDB-lite"/>
    </source>
</evidence>
<reference evidence="2" key="2">
    <citation type="journal article" date="2020" name="Nat. Commun.">
        <title>Large-scale genome sequencing of mycorrhizal fungi provides insights into the early evolution of symbiotic traits.</title>
        <authorList>
            <person name="Miyauchi S."/>
            <person name="Kiss E."/>
            <person name="Kuo A."/>
            <person name="Drula E."/>
            <person name="Kohler A."/>
            <person name="Sanchez-Garcia M."/>
            <person name="Morin E."/>
            <person name="Andreopoulos B."/>
            <person name="Barry K.W."/>
            <person name="Bonito G."/>
            <person name="Buee M."/>
            <person name="Carver A."/>
            <person name="Chen C."/>
            <person name="Cichocki N."/>
            <person name="Clum A."/>
            <person name="Culley D."/>
            <person name="Crous P.W."/>
            <person name="Fauchery L."/>
            <person name="Girlanda M."/>
            <person name="Hayes R.D."/>
            <person name="Keri Z."/>
            <person name="LaButti K."/>
            <person name="Lipzen A."/>
            <person name="Lombard V."/>
            <person name="Magnuson J."/>
            <person name="Maillard F."/>
            <person name="Murat C."/>
            <person name="Nolan M."/>
            <person name="Ohm R.A."/>
            <person name="Pangilinan J."/>
            <person name="Pereira M.F."/>
            <person name="Perotto S."/>
            <person name="Peter M."/>
            <person name="Pfister S."/>
            <person name="Riley R."/>
            <person name="Sitrit Y."/>
            <person name="Stielow J.B."/>
            <person name="Szollosi G."/>
            <person name="Zifcakova L."/>
            <person name="Stursova M."/>
            <person name="Spatafora J.W."/>
            <person name="Tedersoo L."/>
            <person name="Vaario L.M."/>
            <person name="Yamada A."/>
            <person name="Yan M."/>
            <person name="Wang P."/>
            <person name="Xu J."/>
            <person name="Bruns T."/>
            <person name="Baldrian P."/>
            <person name="Vilgalys R."/>
            <person name="Dunand C."/>
            <person name="Henrissat B."/>
            <person name="Grigoriev I.V."/>
            <person name="Hibbett D."/>
            <person name="Nagy L.G."/>
            <person name="Martin F.M."/>
        </authorList>
    </citation>
    <scope>NUCLEOTIDE SEQUENCE</scope>
    <source>
        <strain evidence="2">BED1</strain>
    </source>
</reference>
<feature type="compositionally biased region" description="Basic and acidic residues" evidence="1">
    <location>
        <begin position="13"/>
        <end position="23"/>
    </location>
</feature>
<feature type="region of interest" description="Disordered" evidence="1">
    <location>
        <begin position="1"/>
        <end position="63"/>
    </location>
</feature>
<protein>
    <submittedName>
        <fullName evidence="2">Uncharacterized protein</fullName>
    </submittedName>
</protein>
<evidence type="ECO:0000313" key="3">
    <source>
        <dbReference type="Proteomes" id="UP001194468"/>
    </source>
</evidence>
<feature type="compositionally biased region" description="Low complexity" evidence="1">
    <location>
        <begin position="32"/>
        <end position="60"/>
    </location>
</feature>
<sequence length="296" mass="32110">MSASPIKASSQDIKFDKAGESESSRPVQTCNTPSGSGSVEPTTTSTTTKAPSSTKSNSSTIPDATQDVAASDLSLSSLVVRSVMVPLPSLSFCQPPSHAHGTCQDGRQPPLTGTPSAVGAILSHPQSLLAKRHIIMKLDSDCLDSDTLDAEREEFEREEAYLLLKVARTQTNVQQLEQHLAGAKMEEHTATGNLYKHWAQETDRRLEVAETKLGSIRNLIQMGGGTLCDFSSQKHLHTSHDMLAVTNRLLMKPLEQPPKNPPAAASSATGTTGGKNIKIQWEKNYAYWTDRLIEWC</sequence>
<dbReference type="Proteomes" id="UP001194468">
    <property type="component" value="Unassembled WGS sequence"/>
</dbReference>
<feature type="region of interest" description="Disordered" evidence="1">
    <location>
        <begin position="254"/>
        <end position="273"/>
    </location>
</feature>
<organism evidence="2 3">
    <name type="scientific">Boletus edulis BED1</name>
    <dbReference type="NCBI Taxonomy" id="1328754"/>
    <lineage>
        <taxon>Eukaryota</taxon>
        <taxon>Fungi</taxon>
        <taxon>Dikarya</taxon>
        <taxon>Basidiomycota</taxon>
        <taxon>Agaricomycotina</taxon>
        <taxon>Agaricomycetes</taxon>
        <taxon>Agaricomycetidae</taxon>
        <taxon>Boletales</taxon>
        <taxon>Boletineae</taxon>
        <taxon>Boletaceae</taxon>
        <taxon>Boletoideae</taxon>
        <taxon>Boletus</taxon>
    </lineage>
</organism>